<dbReference type="HOGENOM" id="CLU_2010058_0_0_2"/>
<evidence type="ECO:0000313" key="3">
    <source>
        <dbReference type="Proteomes" id="UP000010846"/>
    </source>
</evidence>
<dbReference type="OrthoDB" id="282728at2157"/>
<feature type="compositionally biased region" description="Basic and acidic residues" evidence="1">
    <location>
        <begin position="1"/>
        <end position="33"/>
    </location>
</feature>
<reference evidence="2" key="1">
    <citation type="submission" date="2011-09" db="EMBL/GenBank/DDBJ databases">
        <title>Complete sequence of Halovivax ruber XH-70.</title>
        <authorList>
            <consortium name="US DOE Joint Genome Institute"/>
            <person name="Lucas S."/>
            <person name="Han J."/>
            <person name="Lapidus A."/>
            <person name="Cheng J.-F."/>
            <person name="Goodwin L."/>
            <person name="Pitluck S."/>
            <person name="Peters L."/>
            <person name="Mikhailova N."/>
            <person name="Davenport K."/>
            <person name="Detter J.C."/>
            <person name="Han C."/>
            <person name="Tapia R."/>
            <person name="Land M."/>
            <person name="Hauser L."/>
            <person name="Kyrpides N."/>
            <person name="Ivanova N."/>
            <person name="Pagani I."/>
            <person name="Sproer C."/>
            <person name="Anderson I."/>
            <person name="Woyke T."/>
        </authorList>
    </citation>
    <scope>NUCLEOTIDE SEQUENCE</scope>
    <source>
        <strain evidence="2">XH-70</strain>
    </source>
</reference>
<dbReference type="eggNOG" id="arCOG04575">
    <property type="taxonomic scope" value="Archaea"/>
</dbReference>
<proteinExistence type="predicted"/>
<evidence type="ECO:0000313" key="2">
    <source>
        <dbReference type="EMBL" id="AGB17510.1"/>
    </source>
</evidence>
<dbReference type="AlphaFoldDB" id="L0ID79"/>
<dbReference type="RefSeq" id="WP_015302097.1">
    <property type="nucleotide sequence ID" value="NC_019964.1"/>
</dbReference>
<keyword evidence="3" id="KW-1185">Reference proteome</keyword>
<protein>
    <submittedName>
        <fullName evidence="2">Uncharacterized protein</fullName>
    </submittedName>
</protein>
<sequence>MADTKRGRDKQAQDEEERQRERALEQELERGDEAEPAADSEQGAVALETADPPTCHRRDCNEPAAFRVLERYEEETGHGTVAAVAALCHDHTAEEGPANLDDATPDYVFRIDPITPPDAADGE</sequence>
<dbReference type="KEGG" id="hru:Halru_2940"/>
<organism evidence="2 3">
    <name type="scientific">Halovivax ruber (strain DSM 18193 / JCM 13892 / XH-70)</name>
    <dbReference type="NCBI Taxonomy" id="797302"/>
    <lineage>
        <taxon>Archaea</taxon>
        <taxon>Methanobacteriati</taxon>
        <taxon>Methanobacteriota</taxon>
        <taxon>Stenosarchaea group</taxon>
        <taxon>Halobacteria</taxon>
        <taxon>Halobacteriales</taxon>
        <taxon>Natrialbaceae</taxon>
        <taxon>Halovivax</taxon>
    </lineage>
</organism>
<accession>L0ID79</accession>
<dbReference type="STRING" id="797302.Halru_2940"/>
<evidence type="ECO:0000256" key="1">
    <source>
        <dbReference type="SAM" id="MobiDB-lite"/>
    </source>
</evidence>
<dbReference type="GeneID" id="14378012"/>
<name>L0ID79_HALRX</name>
<gene>
    <name evidence="2" type="ordered locus">Halru_2940</name>
</gene>
<dbReference type="Proteomes" id="UP000010846">
    <property type="component" value="Chromosome"/>
</dbReference>
<dbReference type="EMBL" id="CP003050">
    <property type="protein sequence ID" value="AGB17510.1"/>
    <property type="molecule type" value="Genomic_DNA"/>
</dbReference>
<feature type="region of interest" description="Disordered" evidence="1">
    <location>
        <begin position="1"/>
        <end position="60"/>
    </location>
</feature>